<feature type="non-terminal residue" evidence="1">
    <location>
        <position position="1"/>
    </location>
</feature>
<reference evidence="1 2" key="1">
    <citation type="submission" date="2024-02" db="EMBL/GenBank/DDBJ databases">
        <authorList>
            <person name="Vignale AGUSTIN F."/>
            <person name="Sosa J E."/>
            <person name="Modenutti C."/>
        </authorList>
    </citation>
    <scope>NUCLEOTIDE SEQUENCE [LARGE SCALE GENOMIC DNA]</scope>
</reference>
<comment type="caution">
    <text evidence="1">The sequence shown here is derived from an EMBL/GenBank/DDBJ whole genome shotgun (WGS) entry which is preliminary data.</text>
</comment>
<proteinExistence type="predicted"/>
<evidence type="ECO:0000313" key="1">
    <source>
        <dbReference type="EMBL" id="CAK9188665.1"/>
    </source>
</evidence>
<dbReference type="EMBL" id="CAUOFW020010590">
    <property type="protein sequence ID" value="CAK9188665.1"/>
    <property type="molecule type" value="Genomic_DNA"/>
</dbReference>
<evidence type="ECO:0000313" key="2">
    <source>
        <dbReference type="Proteomes" id="UP001642360"/>
    </source>
</evidence>
<accession>A0ABC8V5P9</accession>
<organism evidence="1 2">
    <name type="scientific">Ilex paraguariensis</name>
    <name type="common">yerba mate</name>
    <dbReference type="NCBI Taxonomy" id="185542"/>
    <lineage>
        <taxon>Eukaryota</taxon>
        <taxon>Viridiplantae</taxon>
        <taxon>Streptophyta</taxon>
        <taxon>Embryophyta</taxon>
        <taxon>Tracheophyta</taxon>
        <taxon>Spermatophyta</taxon>
        <taxon>Magnoliopsida</taxon>
        <taxon>eudicotyledons</taxon>
        <taxon>Gunneridae</taxon>
        <taxon>Pentapetalae</taxon>
        <taxon>asterids</taxon>
        <taxon>campanulids</taxon>
        <taxon>Aquifoliales</taxon>
        <taxon>Aquifoliaceae</taxon>
        <taxon>Ilex</taxon>
    </lineage>
</organism>
<name>A0ABC8V5P9_9AQUA</name>
<dbReference type="Proteomes" id="UP001642360">
    <property type="component" value="Unassembled WGS sequence"/>
</dbReference>
<dbReference type="AlphaFoldDB" id="A0ABC8V5P9"/>
<gene>
    <name evidence="1" type="ORF">ILEXP_LOCUS59363</name>
</gene>
<sequence length="126" mass="14104">IRIEEMQKGIIKQRRNGKGAKMTEEVTLSERLMIHLKCQIATRACGSLSGIPDGISGLVDVHASGKGNLVSEGNSKVRLCHPKTYPTYWMTHPDCRMCWQTRQTHASSRSLTGIPYIDPEKLKNLL</sequence>
<protein>
    <submittedName>
        <fullName evidence="1">Uncharacterized protein</fullName>
    </submittedName>
</protein>
<keyword evidence="2" id="KW-1185">Reference proteome</keyword>